<keyword evidence="5" id="KW-0862">Zinc</keyword>
<comment type="subcellular location">
    <subcellularLocation>
        <location evidence="1">Nucleus</location>
    </subcellularLocation>
</comment>
<evidence type="ECO:0000256" key="1">
    <source>
        <dbReference type="ARBA" id="ARBA00004123"/>
    </source>
</evidence>
<reference evidence="9 10" key="1">
    <citation type="submission" date="2015-04" db="EMBL/GenBank/DDBJ databases">
        <title>Complete genome sequence of Schizopora paradoxa KUC8140, a cosmopolitan wood degrader in East Asia.</title>
        <authorList>
            <consortium name="DOE Joint Genome Institute"/>
            <person name="Min B."/>
            <person name="Park H."/>
            <person name="Jang Y."/>
            <person name="Kim J.-J."/>
            <person name="Kim K.H."/>
            <person name="Pangilinan J."/>
            <person name="Lipzen A."/>
            <person name="Riley R."/>
            <person name="Grigoriev I.V."/>
            <person name="Spatafora J.W."/>
            <person name="Choi I.-G."/>
        </authorList>
    </citation>
    <scope>NUCLEOTIDE SEQUENCE [LARGE SCALE GENOMIC DNA]</scope>
    <source>
        <strain evidence="9 10">KUC8140</strain>
    </source>
</reference>
<dbReference type="InParanoid" id="A0A0H2S7Q3"/>
<dbReference type="GO" id="GO:0010468">
    <property type="term" value="P:regulation of gene expression"/>
    <property type="evidence" value="ECO:0007669"/>
    <property type="project" value="TreeGrafter"/>
</dbReference>
<keyword evidence="4" id="KW-0863">Zinc-finger</keyword>
<dbReference type="GO" id="GO:0005634">
    <property type="term" value="C:nucleus"/>
    <property type="evidence" value="ECO:0007669"/>
    <property type="project" value="UniProtKB-SubCell"/>
</dbReference>
<evidence type="ECO:0000313" key="9">
    <source>
        <dbReference type="EMBL" id="KLO20287.1"/>
    </source>
</evidence>
<keyword evidence="10" id="KW-1185">Reference proteome</keyword>
<dbReference type="PANTHER" id="PTHR16515">
    <property type="entry name" value="PR DOMAIN ZINC FINGER PROTEIN"/>
    <property type="match status" value="1"/>
</dbReference>
<dbReference type="PANTHER" id="PTHR16515:SF66">
    <property type="entry name" value="C2H2-TYPE DOMAIN-CONTAINING PROTEIN"/>
    <property type="match status" value="1"/>
</dbReference>
<dbReference type="AlphaFoldDB" id="A0A0H2S7Q3"/>
<evidence type="ECO:0000256" key="6">
    <source>
        <dbReference type="ARBA" id="ARBA00023242"/>
    </source>
</evidence>
<feature type="region of interest" description="Disordered" evidence="7">
    <location>
        <begin position="279"/>
        <end position="315"/>
    </location>
</feature>
<evidence type="ECO:0000256" key="5">
    <source>
        <dbReference type="ARBA" id="ARBA00022833"/>
    </source>
</evidence>
<dbReference type="STRING" id="27342.A0A0H2S7Q3"/>
<dbReference type="GO" id="GO:0008270">
    <property type="term" value="F:zinc ion binding"/>
    <property type="evidence" value="ECO:0007669"/>
    <property type="project" value="UniProtKB-KW"/>
</dbReference>
<dbReference type="InterPro" id="IPR013087">
    <property type="entry name" value="Znf_C2H2_type"/>
</dbReference>
<evidence type="ECO:0000256" key="3">
    <source>
        <dbReference type="ARBA" id="ARBA00022737"/>
    </source>
</evidence>
<dbReference type="PROSITE" id="PS00028">
    <property type="entry name" value="ZINC_FINGER_C2H2_1"/>
    <property type="match status" value="2"/>
</dbReference>
<evidence type="ECO:0000259" key="8">
    <source>
        <dbReference type="PROSITE" id="PS00028"/>
    </source>
</evidence>
<name>A0A0H2S7Q3_9AGAM</name>
<dbReference type="OrthoDB" id="6077919at2759"/>
<dbReference type="Proteomes" id="UP000053477">
    <property type="component" value="Unassembled WGS sequence"/>
</dbReference>
<accession>A0A0H2S7Q3</accession>
<dbReference type="EMBL" id="KQ085883">
    <property type="protein sequence ID" value="KLO20287.1"/>
    <property type="molecule type" value="Genomic_DNA"/>
</dbReference>
<keyword evidence="6" id="KW-0539">Nucleus</keyword>
<feature type="domain" description="C2H2-type" evidence="8">
    <location>
        <begin position="55"/>
        <end position="76"/>
    </location>
</feature>
<dbReference type="InterPro" id="IPR050331">
    <property type="entry name" value="Zinc_finger"/>
</dbReference>
<feature type="compositionally biased region" description="Low complexity" evidence="7">
    <location>
        <begin position="279"/>
        <end position="298"/>
    </location>
</feature>
<keyword evidence="3" id="KW-0677">Repeat</keyword>
<protein>
    <recommendedName>
        <fullName evidence="8">C2H2-type domain-containing protein</fullName>
    </recommendedName>
</protein>
<sequence>MPFCERCSKNVPSYKMDEHRKVSGKHWFCYEHAIDFTSWAQLQAHYTQDREHFYCKPCNVHFEQSKYLKIHLDTAHFFCRDHRELFKDWDALKAHYSRSADHFFCQYCSEHFKCKEDLLFHGESYHFVCTFCVKLFADSDAHDRHNSQVHARQHCKDCNHVFETSSTLEGHRNVCGAATSLPGSSSVGPSVTVQECSDSCIPVLRKEDSDEDEDSEDDEDDYGYDDAPDEHGAFKVTKLEIPSAPAIESGDTIRRVNARRSWLSLLPLSPASLSSLSLSSSARSRTPISPTTPSSPLARTISEAPPETSPKKGKKGFKFVASLSSRVRSIASLH</sequence>
<gene>
    <name evidence="9" type="ORF">SCHPADRAFT_992367</name>
</gene>
<feature type="domain" description="C2H2-type" evidence="8">
    <location>
        <begin position="129"/>
        <end position="150"/>
    </location>
</feature>
<evidence type="ECO:0000256" key="4">
    <source>
        <dbReference type="ARBA" id="ARBA00022771"/>
    </source>
</evidence>
<organism evidence="9 10">
    <name type="scientific">Schizopora paradoxa</name>
    <dbReference type="NCBI Taxonomy" id="27342"/>
    <lineage>
        <taxon>Eukaryota</taxon>
        <taxon>Fungi</taxon>
        <taxon>Dikarya</taxon>
        <taxon>Basidiomycota</taxon>
        <taxon>Agaricomycotina</taxon>
        <taxon>Agaricomycetes</taxon>
        <taxon>Hymenochaetales</taxon>
        <taxon>Schizoporaceae</taxon>
        <taxon>Schizopora</taxon>
    </lineage>
</organism>
<feature type="compositionally biased region" description="Acidic residues" evidence="7">
    <location>
        <begin position="209"/>
        <end position="228"/>
    </location>
</feature>
<evidence type="ECO:0000256" key="7">
    <source>
        <dbReference type="SAM" id="MobiDB-lite"/>
    </source>
</evidence>
<evidence type="ECO:0000256" key="2">
    <source>
        <dbReference type="ARBA" id="ARBA00022723"/>
    </source>
</evidence>
<dbReference type="SMART" id="SM00355">
    <property type="entry name" value="ZnF_C2H2"/>
    <property type="match status" value="4"/>
</dbReference>
<evidence type="ECO:0000313" key="10">
    <source>
        <dbReference type="Proteomes" id="UP000053477"/>
    </source>
</evidence>
<feature type="region of interest" description="Disordered" evidence="7">
    <location>
        <begin position="206"/>
        <end position="229"/>
    </location>
</feature>
<proteinExistence type="predicted"/>
<keyword evidence="2" id="KW-0479">Metal-binding</keyword>